<feature type="domain" description="Ferrous iron transporter FeoA-like" evidence="2">
    <location>
        <begin position="82"/>
        <end position="154"/>
    </location>
</feature>
<name>A0A2Z5Y3Q2_9ENTE</name>
<dbReference type="RefSeq" id="WP_015695280.1">
    <property type="nucleotide sequence ID" value="NZ_AP018492.1"/>
</dbReference>
<dbReference type="Pfam" id="PF04023">
    <property type="entry name" value="FeoA"/>
    <property type="match status" value="2"/>
</dbReference>
<organism evidence="3 4">
    <name type="scientific">Melissococcus plutonius</name>
    <dbReference type="NCBI Taxonomy" id="33970"/>
    <lineage>
        <taxon>Bacteria</taxon>
        <taxon>Bacillati</taxon>
        <taxon>Bacillota</taxon>
        <taxon>Bacilli</taxon>
        <taxon>Lactobacillales</taxon>
        <taxon>Enterococcaceae</taxon>
        <taxon>Melissococcus</taxon>
    </lineage>
</organism>
<dbReference type="EMBL" id="AP018492">
    <property type="protein sequence ID" value="BBC61466.1"/>
    <property type="molecule type" value="Genomic_DNA"/>
</dbReference>
<feature type="domain" description="Ferrous iron transporter FeoA-like" evidence="2">
    <location>
        <begin position="2"/>
        <end position="73"/>
    </location>
</feature>
<dbReference type="InterPro" id="IPR008988">
    <property type="entry name" value="Transcriptional_repressor_C"/>
</dbReference>
<evidence type="ECO:0000259" key="2">
    <source>
        <dbReference type="SMART" id="SM00899"/>
    </source>
</evidence>
<dbReference type="SMART" id="SM00899">
    <property type="entry name" value="FeoA"/>
    <property type="match status" value="2"/>
</dbReference>
<dbReference type="InterPro" id="IPR007167">
    <property type="entry name" value="Fe-transptr_FeoA-like"/>
</dbReference>
<dbReference type="InterPro" id="IPR052713">
    <property type="entry name" value="FeoA"/>
</dbReference>
<dbReference type="GeneID" id="57043906"/>
<protein>
    <submittedName>
        <fullName evidence="3">Ferrous iron transport protein A</fullName>
    </submittedName>
</protein>
<dbReference type="SUPFAM" id="SSF50037">
    <property type="entry name" value="C-terminal domain of transcriptional repressors"/>
    <property type="match status" value="2"/>
</dbReference>
<sequence length="158" mass="17599">MQLLSDATLGKAYTIEEICVKDETTKKSLNQLGMIPGGQVAVTQFAGENGIILLHNSRIALNKSILKQIHITEKEQINLNWMPLSQLKIGEYAKVVGIHGEGTVKRRLMDMGLTKNVEIFARKVAPFGDPIEINLRGYELTLRKSEAELVLVAKEEKN</sequence>
<evidence type="ECO:0000256" key="1">
    <source>
        <dbReference type="ARBA" id="ARBA00023004"/>
    </source>
</evidence>
<dbReference type="GO" id="GO:0046914">
    <property type="term" value="F:transition metal ion binding"/>
    <property type="evidence" value="ECO:0007669"/>
    <property type="project" value="InterPro"/>
</dbReference>
<evidence type="ECO:0000313" key="4">
    <source>
        <dbReference type="Proteomes" id="UP000269226"/>
    </source>
</evidence>
<dbReference type="PANTHER" id="PTHR42954:SF2">
    <property type="entry name" value="FE(2+) TRANSPORT PROTEIN A"/>
    <property type="match status" value="1"/>
</dbReference>
<dbReference type="PANTHER" id="PTHR42954">
    <property type="entry name" value="FE(2+) TRANSPORT PROTEIN A"/>
    <property type="match status" value="1"/>
</dbReference>
<gene>
    <name evidence="3" type="ORF">DAT561_1367</name>
</gene>
<reference evidence="3 4" key="1">
    <citation type="submission" date="2018-01" db="EMBL/GenBank/DDBJ databases">
        <title>Whole genome sequence of Melissococcus plutonius DAT561.</title>
        <authorList>
            <person name="Okumura K."/>
            <person name="Takamatsu D."/>
            <person name="Okura M."/>
        </authorList>
    </citation>
    <scope>NUCLEOTIDE SEQUENCE [LARGE SCALE GENOMIC DNA]</scope>
    <source>
        <strain evidence="3 4">DAT561</strain>
    </source>
</reference>
<accession>A0A2Z5Y3Q2</accession>
<proteinExistence type="predicted"/>
<dbReference type="AlphaFoldDB" id="A0A2Z5Y3Q2"/>
<keyword evidence="1" id="KW-0408">Iron</keyword>
<dbReference type="Gene3D" id="2.30.30.90">
    <property type="match status" value="2"/>
</dbReference>
<dbReference type="Proteomes" id="UP000269226">
    <property type="component" value="Chromosome"/>
</dbReference>
<evidence type="ECO:0000313" key="3">
    <source>
        <dbReference type="EMBL" id="BBC61466.1"/>
    </source>
</evidence>
<dbReference type="InterPro" id="IPR038157">
    <property type="entry name" value="FeoA_core_dom"/>
</dbReference>